<sequence>MTKQVALMKQRIRITKVVKRLAFSPCQPLGTRIVGFDMCIPRMLLFSSVPELAPHSIWISALLYLAFACSSDPGLLESFPALALLSFARLEIGQSFIDSRFGMGSDLLPQTHIACPDIIDEGIFMFEVHRDVFDCLRITSSDKTWLNKILMPSQMSTGSGAQIFHEGQCGFTWCWIAKTNTRAPPITSAIISVTLNNFWSHSSSISRAPFISLDILNVTLHVNLVLVQDGVPRRVVVVVHVGPMAVECKAEVRDLQMARGMYQEVVRLDFAVDPS</sequence>
<gene>
    <name evidence="1" type="ORF">KCV03_g190</name>
</gene>
<accession>A0A9P8GPA3</accession>
<protein>
    <submittedName>
        <fullName evidence="1">Kinase-like protein</fullName>
    </submittedName>
</protein>
<evidence type="ECO:0000313" key="2">
    <source>
        <dbReference type="Proteomes" id="UP000767238"/>
    </source>
</evidence>
<proteinExistence type="predicted"/>
<dbReference type="EMBL" id="JAHFYH010000001">
    <property type="protein sequence ID" value="KAH0237849.1"/>
    <property type="molecule type" value="Genomic_DNA"/>
</dbReference>
<feature type="non-terminal residue" evidence="1">
    <location>
        <position position="275"/>
    </location>
</feature>
<organism evidence="1 2">
    <name type="scientific">Aureobasidium melanogenum</name>
    <name type="common">Aureobasidium pullulans var. melanogenum</name>
    <dbReference type="NCBI Taxonomy" id="46634"/>
    <lineage>
        <taxon>Eukaryota</taxon>
        <taxon>Fungi</taxon>
        <taxon>Dikarya</taxon>
        <taxon>Ascomycota</taxon>
        <taxon>Pezizomycotina</taxon>
        <taxon>Dothideomycetes</taxon>
        <taxon>Dothideomycetidae</taxon>
        <taxon>Dothideales</taxon>
        <taxon>Saccotheciaceae</taxon>
        <taxon>Aureobasidium</taxon>
    </lineage>
</organism>
<keyword evidence="1" id="KW-0418">Kinase</keyword>
<dbReference type="AlphaFoldDB" id="A0A9P8GPA3"/>
<comment type="caution">
    <text evidence="1">The sequence shown here is derived from an EMBL/GenBank/DDBJ whole genome shotgun (WGS) entry which is preliminary data.</text>
</comment>
<keyword evidence="1" id="KW-0808">Transferase</keyword>
<reference evidence="1" key="1">
    <citation type="journal article" date="2021" name="J Fungi (Basel)">
        <title>Virulence traits and population genomics of the black yeast Aureobasidium melanogenum.</title>
        <authorList>
            <person name="Cernosa A."/>
            <person name="Sun X."/>
            <person name="Gostincar C."/>
            <person name="Fang C."/>
            <person name="Gunde-Cimerman N."/>
            <person name="Song Z."/>
        </authorList>
    </citation>
    <scope>NUCLEOTIDE SEQUENCE</scope>
    <source>
        <strain evidence="1">EXF-8016</strain>
    </source>
</reference>
<dbReference type="GO" id="GO:0016301">
    <property type="term" value="F:kinase activity"/>
    <property type="evidence" value="ECO:0007669"/>
    <property type="project" value="UniProtKB-KW"/>
</dbReference>
<evidence type="ECO:0000313" key="1">
    <source>
        <dbReference type="EMBL" id="KAH0237849.1"/>
    </source>
</evidence>
<reference evidence="1" key="2">
    <citation type="submission" date="2021-08" db="EMBL/GenBank/DDBJ databases">
        <authorList>
            <person name="Gostincar C."/>
            <person name="Sun X."/>
            <person name="Song Z."/>
            <person name="Gunde-Cimerman N."/>
        </authorList>
    </citation>
    <scope>NUCLEOTIDE SEQUENCE</scope>
    <source>
        <strain evidence="1">EXF-8016</strain>
    </source>
</reference>
<dbReference type="Proteomes" id="UP000767238">
    <property type="component" value="Unassembled WGS sequence"/>
</dbReference>
<name>A0A9P8GPA3_AURME</name>